<sequence length="45" mass="4824">MEWDDMAALEAALDSEIGRRIADDATTNLGSLATFRGLALQLDDA</sequence>
<name>A0ABQ6I666_9MICO</name>
<organism evidence="1 2">
    <name type="scientific">Luteimicrobium album</name>
    <dbReference type="NCBI Taxonomy" id="1054550"/>
    <lineage>
        <taxon>Bacteria</taxon>
        <taxon>Bacillati</taxon>
        <taxon>Actinomycetota</taxon>
        <taxon>Actinomycetes</taxon>
        <taxon>Micrococcales</taxon>
        <taxon>Luteimicrobium</taxon>
    </lineage>
</organism>
<gene>
    <name evidence="1" type="ORF">GCM10025864_33820</name>
</gene>
<protein>
    <submittedName>
        <fullName evidence="1">Uncharacterized protein</fullName>
    </submittedName>
</protein>
<proteinExistence type="predicted"/>
<dbReference type="RefSeq" id="WP_284294164.1">
    <property type="nucleotide sequence ID" value="NZ_BSUK01000001.1"/>
</dbReference>
<reference evidence="2" key="1">
    <citation type="journal article" date="2019" name="Int. J. Syst. Evol. Microbiol.">
        <title>The Global Catalogue of Microorganisms (GCM) 10K type strain sequencing project: providing services to taxonomists for standard genome sequencing and annotation.</title>
        <authorList>
            <consortium name="The Broad Institute Genomics Platform"/>
            <consortium name="The Broad Institute Genome Sequencing Center for Infectious Disease"/>
            <person name="Wu L."/>
            <person name="Ma J."/>
        </authorList>
    </citation>
    <scope>NUCLEOTIDE SEQUENCE [LARGE SCALE GENOMIC DNA]</scope>
    <source>
        <strain evidence="2">NBRC 106348</strain>
    </source>
</reference>
<evidence type="ECO:0000313" key="1">
    <source>
        <dbReference type="EMBL" id="GMA25623.1"/>
    </source>
</evidence>
<comment type="caution">
    <text evidence="1">The sequence shown here is derived from an EMBL/GenBank/DDBJ whole genome shotgun (WGS) entry which is preliminary data.</text>
</comment>
<accession>A0ABQ6I666</accession>
<keyword evidence="2" id="KW-1185">Reference proteome</keyword>
<evidence type="ECO:0000313" key="2">
    <source>
        <dbReference type="Proteomes" id="UP001157091"/>
    </source>
</evidence>
<dbReference type="EMBL" id="BSUK01000001">
    <property type="protein sequence ID" value="GMA25623.1"/>
    <property type="molecule type" value="Genomic_DNA"/>
</dbReference>
<dbReference type="Proteomes" id="UP001157091">
    <property type="component" value="Unassembled WGS sequence"/>
</dbReference>